<feature type="non-terminal residue" evidence="6">
    <location>
        <position position="1"/>
    </location>
</feature>
<keyword evidence="1" id="KW-0012">Acyltransferase</keyword>
<evidence type="ECO:0000313" key="6">
    <source>
        <dbReference type="EMBL" id="CAI0433925.1"/>
    </source>
</evidence>
<keyword evidence="1" id="KW-0808">Transferase</keyword>
<comment type="caution">
    <text evidence="6">The sequence shown here is derived from an EMBL/GenBank/DDBJ whole genome shotgun (WGS) entry which is preliminary data.</text>
</comment>
<dbReference type="Gene3D" id="3.40.47.10">
    <property type="match status" value="1"/>
</dbReference>
<dbReference type="SUPFAM" id="SSF53901">
    <property type="entry name" value="Thiolase-like"/>
    <property type="match status" value="1"/>
</dbReference>
<feature type="region of interest" description="Disordered" evidence="3">
    <location>
        <begin position="1"/>
        <end position="130"/>
    </location>
</feature>
<evidence type="ECO:0000256" key="4">
    <source>
        <dbReference type="SAM" id="Phobius"/>
    </source>
</evidence>
<dbReference type="GO" id="GO:0006633">
    <property type="term" value="P:fatty acid biosynthetic process"/>
    <property type="evidence" value="ECO:0007669"/>
    <property type="project" value="InterPro"/>
</dbReference>
<keyword evidence="7" id="KW-1185">Reference proteome</keyword>
<feature type="transmembrane region" description="Helical" evidence="4">
    <location>
        <begin position="419"/>
        <end position="436"/>
    </location>
</feature>
<evidence type="ECO:0000259" key="5">
    <source>
        <dbReference type="Pfam" id="PF08392"/>
    </source>
</evidence>
<feature type="region of interest" description="Disordered" evidence="3">
    <location>
        <begin position="343"/>
        <end position="367"/>
    </location>
</feature>
<keyword evidence="4" id="KW-0472">Membrane</keyword>
<dbReference type="InterPro" id="IPR013601">
    <property type="entry name" value="FAE1_typ3_polyketide_synth"/>
</dbReference>
<dbReference type="GO" id="GO:0016020">
    <property type="term" value="C:membrane"/>
    <property type="evidence" value="ECO:0007669"/>
    <property type="project" value="InterPro"/>
</dbReference>
<dbReference type="GO" id="GO:0009922">
    <property type="term" value="F:fatty acid elongase activity"/>
    <property type="evidence" value="ECO:0007669"/>
    <property type="project" value="UniProtKB-EC"/>
</dbReference>
<sequence>VETPQAHRRPQARHRVLRRHHQAQQEPRPRRVQVPPQGHGLLRHRRGDLRPAHDLRGSRGEPHPPQRPPRDGRVLPRHHRQAPRLLQRQARRNRPPPRQRLDARRRPFPHLPHRQPLQDAGRRQDVQSHRYGLQRQLDLRRHCVEHLACTKKQGRPRRHFRVAQPQLVPGNERSMILANCLFRSGGCAILLTNKRSLRHRCIFKLNTLVRTHHGGKEDSYGCCIQKEDEQGRLGFHLAKNLLKAATRAFVDNLREISPKILPVRELVRFVAVYSMRKLKTLAAGSGAKRGKPPVINFKTVVEHFCIHSGGKAVIDGIGASLEQSEHDLDLARMTLHRWGNTKSKPEMRHVSGPKSRETFTRGVSTDDGSLERECNGDSLNRRRFLLRRGTHKPFFIFFFSLCFRRGLWEGMWWRRRKLLFQFVIIIILFIYFTLLYCENELEMVED</sequence>
<feature type="compositionally biased region" description="Basic residues" evidence="3">
    <location>
        <begin position="1"/>
        <end position="22"/>
    </location>
</feature>
<proteinExistence type="predicted"/>
<dbReference type="PANTHER" id="PTHR31561">
    <property type="entry name" value="3-KETOACYL-COA SYNTHASE"/>
    <property type="match status" value="1"/>
</dbReference>
<keyword evidence="4" id="KW-0812">Transmembrane</keyword>
<dbReference type="InterPro" id="IPR012392">
    <property type="entry name" value="3-ktacl-CoA_syn"/>
</dbReference>
<name>A0AAV0LHR1_9ROSI</name>
<dbReference type="InterPro" id="IPR016039">
    <property type="entry name" value="Thiolase-like"/>
</dbReference>
<accession>A0AAV0LHR1</accession>
<dbReference type="Proteomes" id="UP001154282">
    <property type="component" value="Unassembled WGS sequence"/>
</dbReference>
<feature type="domain" description="FAE" evidence="5">
    <location>
        <begin position="168"/>
        <end position="277"/>
    </location>
</feature>
<feature type="compositionally biased region" description="Basic and acidic residues" evidence="3">
    <location>
        <begin position="343"/>
        <end position="359"/>
    </location>
</feature>
<protein>
    <recommendedName>
        <fullName evidence="5">FAE domain-containing protein</fullName>
    </recommendedName>
</protein>
<evidence type="ECO:0000256" key="1">
    <source>
        <dbReference type="ARBA" id="ARBA00023315"/>
    </source>
</evidence>
<dbReference type="EMBL" id="CAMGYJ010000006">
    <property type="protein sequence ID" value="CAI0433925.1"/>
    <property type="molecule type" value="Genomic_DNA"/>
</dbReference>
<gene>
    <name evidence="6" type="ORF">LITE_LOCUS24084</name>
</gene>
<evidence type="ECO:0000313" key="7">
    <source>
        <dbReference type="Proteomes" id="UP001154282"/>
    </source>
</evidence>
<evidence type="ECO:0000256" key="3">
    <source>
        <dbReference type="SAM" id="MobiDB-lite"/>
    </source>
</evidence>
<keyword evidence="4" id="KW-1133">Transmembrane helix</keyword>
<feature type="compositionally biased region" description="Basic and acidic residues" evidence="3">
    <location>
        <begin position="48"/>
        <end position="74"/>
    </location>
</feature>
<comment type="catalytic activity">
    <reaction evidence="2">
        <text>a very-long-chain acyl-CoA + malonyl-CoA + H(+) = a very-long-chain 3-oxoacyl-CoA + CO2 + CoA</text>
        <dbReference type="Rhea" id="RHEA:32727"/>
        <dbReference type="ChEBI" id="CHEBI:15378"/>
        <dbReference type="ChEBI" id="CHEBI:16526"/>
        <dbReference type="ChEBI" id="CHEBI:57287"/>
        <dbReference type="ChEBI" id="CHEBI:57384"/>
        <dbReference type="ChEBI" id="CHEBI:90725"/>
        <dbReference type="ChEBI" id="CHEBI:90736"/>
        <dbReference type="EC" id="2.3.1.199"/>
    </reaction>
</comment>
<dbReference type="AlphaFoldDB" id="A0AAV0LHR1"/>
<organism evidence="6 7">
    <name type="scientific">Linum tenue</name>
    <dbReference type="NCBI Taxonomy" id="586396"/>
    <lineage>
        <taxon>Eukaryota</taxon>
        <taxon>Viridiplantae</taxon>
        <taxon>Streptophyta</taxon>
        <taxon>Embryophyta</taxon>
        <taxon>Tracheophyta</taxon>
        <taxon>Spermatophyta</taxon>
        <taxon>Magnoliopsida</taxon>
        <taxon>eudicotyledons</taxon>
        <taxon>Gunneridae</taxon>
        <taxon>Pentapetalae</taxon>
        <taxon>rosids</taxon>
        <taxon>fabids</taxon>
        <taxon>Malpighiales</taxon>
        <taxon>Linaceae</taxon>
        <taxon>Linum</taxon>
    </lineage>
</organism>
<reference evidence="6" key="1">
    <citation type="submission" date="2022-08" db="EMBL/GenBank/DDBJ databases">
        <authorList>
            <person name="Gutierrez-Valencia J."/>
        </authorList>
    </citation>
    <scope>NUCLEOTIDE SEQUENCE</scope>
</reference>
<dbReference type="Pfam" id="PF08392">
    <property type="entry name" value="FAE1_CUT1_RppA"/>
    <property type="match status" value="1"/>
</dbReference>
<evidence type="ECO:0000256" key="2">
    <source>
        <dbReference type="ARBA" id="ARBA00047375"/>
    </source>
</evidence>